<keyword evidence="2" id="KW-0812">Transmembrane</keyword>
<keyword evidence="1" id="KW-0175">Coiled coil</keyword>
<feature type="coiled-coil region" evidence="1">
    <location>
        <begin position="224"/>
        <end position="265"/>
    </location>
</feature>
<gene>
    <name evidence="4" type="ORF">AC631_03832</name>
</gene>
<evidence type="ECO:0000256" key="1">
    <source>
        <dbReference type="SAM" id="Coils"/>
    </source>
</evidence>
<accession>A0A0V1PWH7</accession>
<protein>
    <recommendedName>
        <fullName evidence="3">GOLD domain-containing protein</fullName>
    </recommendedName>
</protein>
<evidence type="ECO:0000313" key="4">
    <source>
        <dbReference type="EMBL" id="KSA00405.1"/>
    </source>
</evidence>
<dbReference type="OrthoDB" id="4013248at2759"/>
<dbReference type="InterPro" id="IPR009038">
    <property type="entry name" value="GOLD_dom"/>
</dbReference>
<comment type="caution">
    <text evidence="4">The sequence shown here is derived from an EMBL/GenBank/DDBJ whole genome shotgun (WGS) entry which is preliminary data.</text>
</comment>
<keyword evidence="2" id="KW-1133">Transmembrane helix</keyword>
<feature type="transmembrane region" description="Helical" evidence="2">
    <location>
        <begin position="269"/>
        <end position="288"/>
    </location>
</feature>
<sequence length="298" mass="34960">MLMIQAYGLGLIVTPQLMGDKKKYSSINNLLNCVSYPTVKDDIIILTVNSGEKLPSQVLNMNIFDSENNKIRYKGDISDELNLIFTNLNNPLKINHNNDHTPDKRNILNKLHIGRNSKEQERIDELMNSDTGKSLIYICFDNLYLDKSWSFQPQDREVELFVDIKNMTTIKQTNYNIYAQYFKKFKYNSDKDVEAKNNEKKTKDKDKDETSKKDFTQVDFENNIKFLESELSDIVENLKNSELILKNLMEQESKLRDANEKIYSEYTKVSIIMIVIISIFGMAQLVYFRCYLKKRKFL</sequence>
<reference evidence="4 5" key="1">
    <citation type="submission" date="2015-11" db="EMBL/GenBank/DDBJ databases">
        <title>The genome of Debaryomyces fabryi.</title>
        <authorList>
            <person name="Tafer H."/>
            <person name="Lopandic K."/>
        </authorList>
    </citation>
    <scope>NUCLEOTIDE SEQUENCE [LARGE SCALE GENOMIC DNA]</scope>
    <source>
        <strain evidence="4 5">CBS 789</strain>
    </source>
</reference>
<evidence type="ECO:0000259" key="3">
    <source>
        <dbReference type="SMART" id="SM01190"/>
    </source>
</evidence>
<dbReference type="EMBL" id="LMYN01000089">
    <property type="protein sequence ID" value="KSA00405.1"/>
    <property type="molecule type" value="Genomic_DNA"/>
</dbReference>
<dbReference type="RefSeq" id="XP_015466507.1">
    <property type="nucleotide sequence ID" value="XM_015612661.1"/>
</dbReference>
<dbReference type="GeneID" id="26840841"/>
<evidence type="ECO:0000313" key="5">
    <source>
        <dbReference type="Proteomes" id="UP000054251"/>
    </source>
</evidence>
<organism evidence="4 5">
    <name type="scientific">Debaryomyces fabryi</name>
    <dbReference type="NCBI Taxonomy" id="58627"/>
    <lineage>
        <taxon>Eukaryota</taxon>
        <taxon>Fungi</taxon>
        <taxon>Dikarya</taxon>
        <taxon>Ascomycota</taxon>
        <taxon>Saccharomycotina</taxon>
        <taxon>Pichiomycetes</taxon>
        <taxon>Debaryomycetaceae</taxon>
        <taxon>Debaryomyces</taxon>
    </lineage>
</organism>
<name>A0A0V1PWH7_9ASCO</name>
<evidence type="ECO:0000256" key="2">
    <source>
        <dbReference type="SAM" id="Phobius"/>
    </source>
</evidence>
<proteinExistence type="predicted"/>
<feature type="domain" description="GOLD" evidence="3">
    <location>
        <begin position="8"/>
        <end position="293"/>
    </location>
</feature>
<dbReference type="SMART" id="SM01190">
    <property type="entry name" value="EMP24_GP25L"/>
    <property type="match status" value="1"/>
</dbReference>
<dbReference type="AlphaFoldDB" id="A0A0V1PWH7"/>
<keyword evidence="5" id="KW-1185">Reference proteome</keyword>
<dbReference type="Proteomes" id="UP000054251">
    <property type="component" value="Unassembled WGS sequence"/>
</dbReference>
<keyword evidence="2" id="KW-0472">Membrane</keyword>